<dbReference type="Proteomes" id="UP000095094">
    <property type="component" value="Unassembled WGS sequence"/>
</dbReference>
<dbReference type="RefSeq" id="WP_069662652.1">
    <property type="nucleotide sequence ID" value="NZ_JBHUJJ010000001.1"/>
</dbReference>
<evidence type="ECO:0000313" key="5">
    <source>
        <dbReference type="EMBL" id="OEG18433.1"/>
    </source>
</evidence>
<keyword evidence="3" id="KW-0233">DNA recombination</keyword>
<dbReference type="PANTHER" id="PTHR30349">
    <property type="entry name" value="PHAGE INTEGRASE-RELATED"/>
    <property type="match status" value="1"/>
</dbReference>
<evidence type="ECO:0000256" key="1">
    <source>
        <dbReference type="ARBA" id="ARBA00008857"/>
    </source>
</evidence>
<dbReference type="CDD" id="cd01189">
    <property type="entry name" value="INT_ICEBs1_C_like"/>
    <property type="match status" value="1"/>
</dbReference>
<dbReference type="Gene3D" id="1.10.443.10">
    <property type="entry name" value="Intergrase catalytic core"/>
    <property type="match status" value="1"/>
</dbReference>
<dbReference type="OrthoDB" id="9803188at2"/>
<organism evidence="5 6">
    <name type="scientific">Enterococcus termitis</name>
    <dbReference type="NCBI Taxonomy" id="332950"/>
    <lineage>
        <taxon>Bacteria</taxon>
        <taxon>Bacillati</taxon>
        <taxon>Bacillota</taxon>
        <taxon>Bacilli</taxon>
        <taxon>Lactobacillales</taxon>
        <taxon>Enterococcaceae</taxon>
        <taxon>Enterococcus</taxon>
    </lineage>
</organism>
<dbReference type="SUPFAM" id="SSF56349">
    <property type="entry name" value="DNA breaking-rejoining enzymes"/>
    <property type="match status" value="1"/>
</dbReference>
<dbReference type="InterPro" id="IPR050090">
    <property type="entry name" value="Tyrosine_recombinase_XerCD"/>
</dbReference>
<dbReference type="PROSITE" id="PS51898">
    <property type="entry name" value="TYR_RECOMBINASE"/>
    <property type="match status" value="1"/>
</dbReference>
<dbReference type="GO" id="GO:0006310">
    <property type="term" value="P:DNA recombination"/>
    <property type="evidence" value="ECO:0007669"/>
    <property type="project" value="UniProtKB-KW"/>
</dbReference>
<dbReference type="GO" id="GO:0015074">
    <property type="term" value="P:DNA integration"/>
    <property type="evidence" value="ECO:0007669"/>
    <property type="project" value="InterPro"/>
</dbReference>
<dbReference type="InterPro" id="IPR011010">
    <property type="entry name" value="DNA_brk_join_enz"/>
</dbReference>
<sequence length="349" mass="40473">MATITKRSKNSWRAVVSLYKHGEYKRLSKTFKTKADAKRWTLENELLKGKGKDLAQRETAFADFFEQWVHIVKKKDVRETTFQNYLITVAIVKRLFKDIKLKNLNDLVVQLKIDEYAETHSRKTTTEVLLKIRTALRYAYARGFLDNDFANLIKTRGKDLPKRNKALSITELKLLRKYLLDNSDKEFHILVLLAIETGARRGELLGITPEAIYEYGVKIEQSISPTSNDNQLKTKHSFREISINKDVYDLLKTISPKENGYLFDWEGFHQSAQLQTLLKEIGISKTTFHGLRDTHASFLFSENISLDYVSRRLGHNSVLTTQNYYLELMPEKKHQHDADALNLLNSLSN</sequence>
<dbReference type="GO" id="GO:0003677">
    <property type="term" value="F:DNA binding"/>
    <property type="evidence" value="ECO:0007669"/>
    <property type="project" value="UniProtKB-KW"/>
</dbReference>
<dbReference type="InterPro" id="IPR010998">
    <property type="entry name" value="Integrase_recombinase_N"/>
</dbReference>
<comment type="caution">
    <text evidence="5">The sequence shown here is derived from an EMBL/GenBank/DDBJ whole genome shotgun (WGS) entry which is preliminary data.</text>
</comment>
<dbReference type="PANTHER" id="PTHR30349:SF64">
    <property type="entry name" value="PROPHAGE INTEGRASE INTD-RELATED"/>
    <property type="match status" value="1"/>
</dbReference>
<dbReference type="InterPro" id="IPR002104">
    <property type="entry name" value="Integrase_catalytic"/>
</dbReference>
<reference evidence="6" key="1">
    <citation type="submission" date="2016-09" db="EMBL/GenBank/DDBJ databases">
        <authorList>
            <person name="Gulvik C.A."/>
        </authorList>
    </citation>
    <scope>NUCLEOTIDE SEQUENCE [LARGE SCALE GENOMIC DNA]</scope>
    <source>
        <strain evidence="6">LMG 8895</strain>
    </source>
</reference>
<protein>
    <submittedName>
        <fullName evidence="5">Integrase</fullName>
    </submittedName>
</protein>
<dbReference type="Gene3D" id="1.10.150.130">
    <property type="match status" value="1"/>
</dbReference>
<evidence type="ECO:0000313" key="6">
    <source>
        <dbReference type="Proteomes" id="UP000095094"/>
    </source>
</evidence>
<feature type="domain" description="Tyr recombinase" evidence="4">
    <location>
        <begin position="162"/>
        <end position="338"/>
    </location>
</feature>
<evidence type="ECO:0000256" key="3">
    <source>
        <dbReference type="ARBA" id="ARBA00023172"/>
    </source>
</evidence>
<name>A0A1E5H0M5_9ENTE</name>
<accession>A0A1E5H0M5</accession>
<comment type="similarity">
    <text evidence="1">Belongs to the 'phage' integrase family.</text>
</comment>
<proteinExistence type="inferred from homology"/>
<dbReference type="AlphaFoldDB" id="A0A1E5H0M5"/>
<dbReference type="PATRIC" id="fig|332950.4.peg.2154"/>
<dbReference type="Pfam" id="PF00589">
    <property type="entry name" value="Phage_integrase"/>
    <property type="match status" value="1"/>
</dbReference>
<keyword evidence="2" id="KW-0238">DNA-binding</keyword>
<evidence type="ECO:0000256" key="2">
    <source>
        <dbReference type="ARBA" id="ARBA00023125"/>
    </source>
</evidence>
<evidence type="ECO:0000259" key="4">
    <source>
        <dbReference type="PROSITE" id="PS51898"/>
    </source>
</evidence>
<dbReference type="EMBL" id="MIJY01000006">
    <property type="protein sequence ID" value="OEG18433.1"/>
    <property type="molecule type" value="Genomic_DNA"/>
</dbReference>
<dbReference type="InterPro" id="IPR013762">
    <property type="entry name" value="Integrase-like_cat_sf"/>
</dbReference>
<keyword evidence="6" id="KW-1185">Reference proteome</keyword>
<gene>
    <name evidence="5" type="ORF">BCR25_16550</name>
</gene>